<dbReference type="PANTHER" id="PTHR12369">
    <property type="entry name" value="CHONDROITIN SYNTHASE"/>
    <property type="match status" value="1"/>
</dbReference>
<dbReference type="Pfam" id="PF05679">
    <property type="entry name" value="CHGN"/>
    <property type="match status" value="1"/>
</dbReference>
<dbReference type="PANTHER" id="PTHR12369:SF17">
    <property type="entry name" value="CHONDROITIN SULFATE SYNTHASE 1-LIKE"/>
    <property type="match status" value="1"/>
</dbReference>
<keyword evidence="7 9" id="KW-0333">Golgi apparatus</keyword>
<dbReference type="AlphaFoldDB" id="A0A7I8V576"/>
<protein>
    <recommendedName>
        <fullName evidence="9">Hexosyltransferase</fullName>
        <ecNumber evidence="9">2.4.1.-</ecNumber>
    </recommendedName>
</protein>
<proteinExistence type="inferred from homology"/>
<dbReference type="InterPro" id="IPR051227">
    <property type="entry name" value="CS_glycosyltransferase"/>
</dbReference>
<keyword evidence="3 9" id="KW-0808">Transferase</keyword>
<evidence type="ECO:0000256" key="2">
    <source>
        <dbReference type="ARBA" id="ARBA00009239"/>
    </source>
</evidence>
<keyword evidence="5 9" id="KW-0735">Signal-anchor</keyword>
<keyword evidence="11" id="KW-1185">Reference proteome</keyword>
<organism evidence="10 11">
    <name type="scientific">Dimorphilus gyrociliatus</name>
    <dbReference type="NCBI Taxonomy" id="2664684"/>
    <lineage>
        <taxon>Eukaryota</taxon>
        <taxon>Metazoa</taxon>
        <taxon>Spiralia</taxon>
        <taxon>Lophotrochozoa</taxon>
        <taxon>Annelida</taxon>
        <taxon>Polychaeta</taxon>
        <taxon>Polychaeta incertae sedis</taxon>
        <taxon>Dinophilidae</taxon>
        <taxon>Dimorphilus</taxon>
    </lineage>
</organism>
<dbReference type="InterPro" id="IPR008428">
    <property type="entry name" value="Chond_GalNAc"/>
</dbReference>
<dbReference type="EC" id="2.4.1.-" evidence="9"/>
<evidence type="ECO:0000256" key="8">
    <source>
        <dbReference type="ARBA" id="ARBA00023136"/>
    </source>
</evidence>
<keyword evidence="8 9" id="KW-0472">Membrane</keyword>
<evidence type="ECO:0000256" key="1">
    <source>
        <dbReference type="ARBA" id="ARBA00004447"/>
    </source>
</evidence>
<name>A0A7I8V576_9ANNE</name>
<evidence type="ECO:0000256" key="4">
    <source>
        <dbReference type="ARBA" id="ARBA00022692"/>
    </source>
</evidence>
<evidence type="ECO:0000256" key="6">
    <source>
        <dbReference type="ARBA" id="ARBA00022989"/>
    </source>
</evidence>
<accession>A0A7I8V576</accession>
<evidence type="ECO:0000256" key="7">
    <source>
        <dbReference type="ARBA" id="ARBA00023034"/>
    </source>
</evidence>
<comment type="similarity">
    <text evidence="2 9">Belongs to the chondroitin N-acetylgalactosaminyltransferase family.</text>
</comment>
<gene>
    <name evidence="10" type="ORF">DGYR_LOCUS607</name>
</gene>
<dbReference type="Gene3D" id="3.90.550.10">
    <property type="entry name" value="Spore Coat Polysaccharide Biosynthesis Protein SpsA, Chain A"/>
    <property type="match status" value="1"/>
</dbReference>
<keyword evidence="4 9" id="KW-0812">Transmembrane</keyword>
<sequence>MYRASRDKFFLSFGIFVGYLIGVFILNLFCTLNFKTKTVPIKHEPLKLPKPNRKTLYVGVMTAEKFLNNRATSCNSTWANHSKVEIEFYSQGGSIKSHGLSIVNLKGVNDSDYPPQRKSFRMLQHICRKKINDFDWFLRADDDAFFQIDKLLLFINSLDSERLIYLGQPGLGTAKKKDKLNLGNRAYCMGGPGVFFSRALLRQICPYLQLCLEEVQSEHEDVEVGRCVTRVANVECSQANEMRQLFYFNYFERSGSFTDNLDNHKKHILPSLSLHPIKNSSYMYRMHNFLLAEKSLQIRHKIHKLKEELKDDLNDELKKPLIWTSFDHRTLTTTKHKTPKRGVPVSWNSTTTEVLRQVFQILNANSSRRLFEAELIKLRNSYIRIHHKRIDYRLFIYYKILQTGKYIKSKNLALNFKRDLHDLEFKEISKEKQLYNFNQMIKLSLKKLKDRFTNIISFNNKIQLINCRRKDKTINIILPLAGRFKIFQRFMTDLSKKVLICKEEISLTVIYPKMQYDKDNSTDKVVQLINDYQTVFNHHTLRVILVDRTFNRAFYLQTGADIMSKNDFMCFMDVDLVFDDSTLWRFSQNSRRKEPYFPIFFAEYKKKKPTPDNGYWRDSSFGMLCTYKEDFDNVGGFNLSIVDWGKEDIDLYDRFVKANYQTMRSIDPELKHIFHPIKCDIANTEQRNMCLKVKVETITSTQQLAKTILTEYEIYNRMTKIHTLYNTSTPMT</sequence>
<dbReference type="GO" id="GO:0032580">
    <property type="term" value="C:Golgi cisterna membrane"/>
    <property type="evidence" value="ECO:0007669"/>
    <property type="project" value="UniProtKB-SubCell"/>
</dbReference>
<dbReference type="OrthoDB" id="431432at2759"/>
<reference evidence="10 11" key="1">
    <citation type="submission" date="2020-08" db="EMBL/GenBank/DDBJ databases">
        <authorList>
            <person name="Hejnol A."/>
        </authorList>
    </citation>
    <scope>NUCLEOTIDE SEQUENCE [LARGE SCALE GENOMIC DNA]</scope>
</reference>
<dbReference type="Proteomes" id="UP000549394">
    <property type="component" value="Unassembled WGS sequence"/>
</dbReference>
<evidence type="ECO:0000313" key="11">
    <source>
        <dbReference type="Proteomes" id="UP000549394"/>
    </source>
</evidence>
<evidence type="ECO:0000256" key="3">
    <source>
        <dbReference type="ARBA" id="ARBA00022679"/>
    </source>
</evidence>
<evidence type="ECO:0000313" key="10">
    <source>
        <dbReference type="EMBL" id="CAD5111289.1"/>
    </source>
</evidence>
<feature type="transmembrane region" description="Helical" evidence="9">
    <location>
        <begin position="9"/>
        <end position="29"/>
    </location>
</feature>
<dbReference type="SUPFAM" id="SSF53448">
    <property type="entry name" value="Nucleotide-diphospho-sugar transferases"/>
    <property type="match status" value="1"/>
</dbReference>
<dbReference type="GO" id="GO:0047238">
    <property type="term" value="F:glucuronosyl-N-acetylgalactosaminyl-proteoglycan 4-beta-N-acetylgalactosaminyltransferase activity"/>
    <property type="evidence" value="ECO:0007669"/>
    <property type="project" value="TreeGrafter"/>
</dbReference>
<dbReference type="InterPro" id="IPR029044">
    <property type="entry name" value="Nucleotide-diphossugar_trans"/>
</dbReference>
<evidence type="ECO:0000256" key="5">
    <source>
        <dbReference type="ARBA" id="ARBA00022968"/>
    </source>
</evidence>
<dbReference type="EMBL" id="CAJFCJ010000001">
    <property type="protein sequence ID" value="CAD5111289.1"/>
    <property type="molecule type" value="Genomic_DNA"/>
</dbReference>
<keyword evidence="6 9" id="KW-1133">Transmembrane helix</keyword>
<comment type="caution">
    <text evidence="10">The sequence shown here is derived from an EMBL/GenBank/DDBJ whole genome shotgun (WGS) entry which is preliminary data.</text>
</comment>
<dbReference type="Gene3D" id="3.90.550.50">
    <property type="match status" value="1"/>
</dbReference>
<comment type="subcellular location">
    <subcellularLocation>
        <location evidence="1 9">Golgi apparatus</location>
        <location evidence="1 9">Golgi stack membrane</location>
        <topology evidence="1 9">Single-pass type II membrane protein</topology>
    </subcellularLocation>
</comment>
<evidence type="ECO:0000256" key="9">
    <source>
        <dbReference type="RuleBase" id="RU364016"/>
    </source>
</evidence>